<dbReference type="EMBL" id="QNRQ01000004">
    <property type="protein sequence ID" value="RBP40043.1"/>
    <property type="molecule type" value="Genomic_DNA"/>
</dbReference>
<dbReference type="Pfam" id="PF13719">
    <property type="entry name" value="Zn_ribbon_5"/>
    <property type="match status" value="1"/>
</dbReference>
<name>A0A366HCG9_9BURK</name>
<comment type="caution">
    <text evidence="3">The sequence shown here is derived from an EMBL/GenBank/DDBJ whole genome shotgun (WGS) entry which is preliminary data.</text>
</comment>
<evidence type="ECO:0000313" key="3">
    <source>
        <dbReference type="EMBL" id="RBP40043.1"/>
    </source>
</evidence>
<dbReference type="OrthoDB" id="5294582at2"/>
<evidence type="ECO:0000259" key="2">
    <source>
        <dbReference type="Pfam" id="PF13719"/>
    </source>
</evidence>
<keyword evidence="1" id="KW-0472">Membrane</keyword>
<protein>
    <submittedName>
        <fullName evidence="3">Putative Zn finger-like uncharacterized protein</fullName>
    </submittedName>
</protein>
<dbReference type="AlphaFoldDB" id="A0A366HCG9"/>
<proteinExistence type="predicted"/>
<feature type="transmembrane region" description="Helical" evidence="1">
    <location>
        <begin position="203"/>
        <end position="224"/>
    </location>
</feature>
<dbReference type="RefSeq" id="WP_113933008.1">
    <property type="nucleotide sequence ID" value="NZ_JACCEU010000005.1"/>
</dbReference>
<dbReference type="Proteomes" id="UP000253628">
    <property type="component" value="Unassembled WGS sequence"/>
</dbReference>
<feature type="domain" description="Zinc finger/thioredoxin putative" evidence="2">
    <location>
        <begin position="3"/>
        <end position="38"/>
    </location>
</feature>
<dbReference type="InterPro" id="IPR021834">
    <property type="entry name" value="DUF3426"/>
</dbReference>
<keyword evidence="1" id="KW-1133">Transmembrane helix</keyword>
<dbReference type="InterPro" id="IPR011723">
    <property type="entry name" value="Znf/thioredoxin_put"/>
</dbReference>
<dbReference type="NCBIfam" id="TIGR02098">
    <property type="entry name" value="MJ0042_CXXC"/>
    <property type="match status" value="1"/>
</dbReference>
<reference evidence="3 4" key="1">
    <citation type="submission" date="2018-06" db="EMBL/GenBank/DDBJ databases">
        <title>Genomic Encyclopedia of Type Strains, Phase IV (KMG-IV): sequencing the most valuable type-strain genomes for metagenomic binning, comparative biology and taxonomic classification.</title>
        <authorList>
            <person name="Goeker M."/>
        </authorList>
    </citation>
    <scope>NUCLEOTIDE SEQUENCE [LARGE SCALE GENOMIC DNA]</scope>
    <source>
        <strain evidence="3 4">DSM 25520</strain>
    </source>
</reference>
<gene>
    <name evidence="3" type="ORF">DFR37_104139</name>
</gene>
<keyword evidence="4" id="KW-1185">Reference proteome</keyword>
<dbReference type="Pfam" id="PF11906">
    <property type="entry name" value="DUF3426"/>
    <property type="match status" value="1"/>
</dbReference>
<sequence>MDLMTKCPQCGTVFSASTDQLQLRKGYIRCVNCAHIFDGYEAVVPQGPNATPAAAPASAQVPEPPTAQKALPQVVRQRAPVVPVDAPIAPTRSAAEPWIGSRHSAQGPIAAEPTIDFGADHIEDTEPTLGRAMNFAANRPEPGLYSHAEALEDTVRPASGVYAEPQERDEFHIEGGDRRVHAADALPEFLHNRRRPRSAFARLLWSVLILVGLVLLALQLAYVYRMQIASNVPLLRPVLERACEPLQCKVGYPRRIERIAIMDSSLQAAAPAGAAKPDESTLLLRVVLRNNYDKPQTWPALTLDLVDFSGSIVARRKLEPSAYLPVQAQGGPFPAVSEIHIAVPVTVSGVKINGYQLGKFYPPEG</sequence>
<evidence type="ECO:0000313" key="4">
    <source>
        <dbReference type="Proteomes" id="UP000253628"/>
    </source>
</evidence>
<accession>A0A366HCG9</accession>
<organism evidence="3 4">
    <name type="scientific">Eoetvoesiella caeni</name>
    <dbReference type="NCBI Taxonomy" id="645616"/>
    <lineage>
        <taxon>Bacteria</taxon>
        <taxon>Pseudomonadati</taxon>
        <taxon>Pseudomonadota</taxon>
        <taxon>Betaproteobacteria</taxon>
        <taxon>Burkholderiales</taxon>
        <taxon>Alcaligenaceae</taxon>
        <taxon>Eoetvoesiella</taxon>
    </lineage>
</organism>
<evidence type="ECO:0000256" key="1">
    <source>
        <dbReference type="SAM" id="Phobius"/>
    </source>
</evidence>
<keyword evidence="1" id="KW-0812">Transmembrane</keyword>